<dbReference type="EMBL" id="QOKY01000169">
    <property type="protein sequence ID" value="RMZ55277.1"/>
    <property type="molecule type" value="Genomic_DNA"/>
</dbReference>
<protein>
    <submittedName>
        <fullName evidence="1">Uncharacterized protein</fullName>
    </submittedName>
</protein>
<reference evidence="2" key="1">
    <citation type="journal article" date="2018" name="Algal Res.">
        <title>Characterization of plant carbon substrate utilization by Auxenochlorella protothecoides.</title>
        <authorList>
            <person name="Vogler B.W."/>
            <person name="Starkenburg S.R."/>
            <person name="Sudasinghe N."/>
            <person name="Schambach J.Y."/>
            <person name="Rollin J.A."/>
            <person name="Pattathil S."/>
            <person name="Barry A.N."/>
        </authorList>
    </citation>
    <scope>NUCLEOTIDE SEQUENCE [LARGE SCALE GENOMIC DNA]</scope>
    <source>
        <strain evidence="2">UTEX 25</strain>
    </source>
</reference>
<evidence type="ECO:0000313" key="1">
    <source>
        <dbReference type="EMBL" id="RMZ55277.1"/>
    </source>
</evidence>
<dbReference type="Proteomes" id="UP000279271">
    <property type="component" value="Unassembled WGS sequence"/>
</dbReference>
<proteinExistence type="predicted"/>
<evidence type="ECO:0000313" key="2">
    <source>
        <dbReference type="Proteomes" id="UP000279271"/>
    </source>
</evidence>
<accession>A0A3M7KY76</accession>
<gene>
    <name evidence="1" type="ORF">APUTEX25_005555</name>
</gene>
<dbReference type="AlphaFoldDB" id="A0A3M7KY76"/>
<sequence>MREGRGGREELPSRDKIYMTLGIDPGRKDILTVKDMHNKHVRYTAKQHYAEAGIYKFTRKVAALQASAPDFVKRAYKYGRGYAAIAQVCGLSDLEHGNLSA</sequence>
<name>A0A3M7KY76_AUXPR</name>
<comment type="caution">
    <text evidence="1">The sequence shown here is derived from an EMBL/GenBank/DDBJ whole genome shotgun (WGS) entry which is preliminary data.</text>
</comment>
<organism evidence="1 2">
    <name type="scientific">Auxenochlorella protothecoides</name>
    <name type="common">Green microalga</name>
    <name type="synonym">Chlorella protothecoides</name>
    <dbReference type="NCBI Taxonomy" id="3075"/>
    <lineage>
        <taxon>Eukaryota</taxon>
        <taxon>Viridiplantae</taxon>
        <taxon>Chlorophyta</taxon>
        <taxon>core chlorophytes</taxon>
        <taxon>Trebouxiophyceae</taxon>
        <taxon>Chlorellales</taxon>
        <taxon>Chlorellaceae</taxon>
        <taxon>Auxenochlorella</taxon>
    </lineage>
</organism>